<protein>
    <recommendedName>
        <fullName evidence="4">Alanine racemase</fullName>
        <ecNumber evidence="4">5.1.1.1</ecNumber>
    </recommendedName>
</protein>
<dbReference type="EC" id="5.1.1.1" evidence="4"/>
<dbReference type="GO" id="GO:0030170">
    <property type="term" value="F:pyridoxal phosphate binding"/>
    <property type="evidence" value="ECO:0007669"/>
    <property type="project" value="UniProtKB-UniRule"/>
</dbReference>
<evidence type="ECO:0000259" key="7">
    <source>
        <dbReference type="SMART" id="SM01005"/>
    </source>
</evidence>
<dbReference type="HAMAP" id="MF_01201">
    <property type="entry name" value="Ala_racemase"/>
    <property type="match status" value="1"/>
</dbReference>
<dbReference type="InterPro" id="IPR029066">
    <property type="entry name" value="PLP-binding_barrel"/>
</dbReference>
<dbReference type="GO" id="GO:0008784">
    <property type="term" value="F:alanine racemase activity"/>
    <property type="evidence" value="ECO:0007669"/>
    <property type="project" value="UniProtKB-UniRule"/>
</dbReference>
<comment type="similarity">
    <text evidence="4">Belongs to the alanine racemase family.</text>
</comment>
<dbReference type="Gene3D" id="3.20.20.10">
    <property type="entry name" value="Alanine racemase"/>
    <property type="match status" value="1"/>
</dbReference>
<dbReference type="Proteomes" id="UP000198393">
    <property type="component" value="Unassembled WGS sequence"/>
</dbReference>
<comment type="function">
    <text evidence="4">Catalyzes the interconversion of L-alanine and D-alanine. May also act on other amino acids.</text>
</comment>
<evidence type="ECO:0000256" key="5">
    <source>
        <dbReference type="PIRSR" id="PIRSR600821-50"/>
    </source>
</evidence>
<dbReference type="CDD" id="cd00430">
    <property type="entry name" value="PLPDE_III_AR"/>
    <property type="match status" value="1"/>
</dbReference>
<dbReference type="InterPro" id="IPR000821">
    <property type="entry name" value="Ala_racemase"/>
</dbReference>
<comment type="cofactor">
    <cofactor evidence="1 4 5">
        <name>pyridoxal 5'-phosphate</name>
        <dbReference type="ChEBI" id="CHEBI:597326"/>
    </cofactor>
</comment>
<evidence type="ECO:0000313" key="9">
    <source>
        <dbReference type="Proteomes" id="UP000198393"/>
    </source>
</evidence>
<evidence type="ECO:0000256" key="3">
    <source>
        <dbReference type="ARBA" id="ARBA00023235"/>
    </source>
</evidence>
<dbReference type="InterPro" id="IPR001608">
    <property type="entry name" value="Ala_racemase_N"/>
</dbReference>
<evidence type="ECO:0000256" key="6">
    <source>
        <dbReference type="PIRSR" id="PIRSR600821-52"/>
    </source>
</evidence>
<proteinExistence type="inferred from homology"/>
<dbReference type="GO" id="GO:0005829">
    <property type="term" value="C:cytosol"/>
    <property type="evidence" value="ECO:0007669"/>
    <property type="project" value="TreeGrafter"/>
</dbReference>
<feature type="active site" description="Proton acceptor; specific for D-alanine" evidence="4">
    <location>
        <position position="36"/>
    </location>
</feature>
<evidence type="ECO:0000313" key="8">
    <source>
        <dbReference type="EMBL" id="SNS69974.1"/>
    </source>
</evidence>
<evidence type="ECO:0000256" key="2">
    <source>
        <dbReference type="ARBA" id="ARBA00022898"/>
    </source>
</evidence>
<feature type="modified residue" description="N6-(pyridoxal phosphate)lysine" evidence="4 5">
    <location>
        <position position="36"/>
    </location>
</feature>
<dbReference type="InterPro" id="IPR009006">
    <property type="entry name" value="Ala_racemase/Decarboxylase_C"/>
</dbReference>
<dbReference type="UniPathway" id="UPA00042">
    <property type="reaction ID" value="UER00497"/>
</dbReference>
<feature type="active site" description="Proton acceptor; specific for L-alanine" evidence="4">
    <location>
        <position position="276"/>
    </location>
</feature>
<dbReference type="RefSeq" id="WP_089355679.1">
    <property type="nucleotide sequence ID" value="NZ_FZPD01000002.1"/>
</dbReference>
<gene>
    <name evidence="8" type="ORF">SAMN05421640_0905</name>
</gene>
<dbReference type="SMART" id="SM01005">
    <property type="entry name" value="Ala_racemase_C"/>
    <property type="match status" value="1"/>
</dbReference>
<name>A0A239GPG0_EKHLU</name>
<dbReference type="EMBL" id="FZPD01000002">
    <property type="protein sequence ID" value="SNS69974.1"/>
    <property type="molecule type" value="Genomic_DNA"/>
</dbReference>
<dbReference type="AlphaFoldDB" id="A0A239GPG0"/>
<accession>A0A239GPG0</accession>
<dbReference type="InterPro" id="IPR011079">
    <property type="entry name" value="Ala_racemase_C"/>
</dbReference>
<dbReference type="PANTHER" id="PTHR30511">
    <property type="entry name" value="ALANINE RACEMASE"/>
    <property type="match status" value="1"/>
</dbReference>
<comment type="pathway">
    <text evidence="4">Amino-acid biosynthesis; D-alanine biosynthesis; D-alanine from L-alanine: step 1/1.</text>
</comment>
<evidence type="ECO:0000256" key="1">
    <source>
        <dbReference type="ARBA" id="ARBA00001933"/>
    </source>
</evidence>
<feature type="binding site" evidence="4 6">
    <location>
        <position position="324"/>
    </location>
    <ligand>
        <name>substrate</name>
    </ligand>
</feature>
<dbReference type="NCBIfam" id="TIGR00492">
    <property type="entry name" value="alr"/>
    <property type="match status" value="1"/>
</dbReference>
<reference evidence="8 9" key="1">
    <citation type="submission" date="2017-06" db="EMBL/GenBank/DDBJ databases">
        <authorList>
            <person name="Kim H.J."/>
            <person name="Triplett B.A."/>
        </authorList>
    </citation>
    <scope>NUCLEOTIDE SEQUENCE [LARGE SCALE GENOMIC DNA]</scope>
    <source>
        <strain evidence="8 9">DSM 19307</strain>
    </source>
</reference>
<dbReference type="PROSITE" id="PS00395">
    <property type="entry name" value="ALANINE_RACEMASE"/>
    <property type="match status" value="1"/>
</dbReference>
<organism evidence="8 9">
    <name type="scientific">Ekhidna lutea</name>
    <dbReference type="NCBI Taxonomy" id="447679"/>
    <lineage>
        <taxon>Bacteria</taxon>
        <taxon>Pseudomonadati</taxon>
        <taxon>Bacteroidota</taxon>
        <taxon>Cytophagia</taxon>
        <taxon>Cytophagales</taxon>
        <taxon>Reichenbachiellaceae</taxon>
        <taxon>Ekhidna</taxon>
    </lineage>
</organism>
<dbReference type="PANTHER" id="PTHR30511:SF0">
    <property type="entry name" value="ALANINE RACEMASE, CATABOLIC-RELATED"/>
    <property type="match status" value="1"/>
</dbReference>
<dbReference type="SUPFAM" id="SSF51419">
    <property type="entry name" value="PLP-binding barrel"/>
    <property type="match status" value="1"/>
</dbReference>
<dbReference type="SUPFAM" id="SSF50621">
    <property type="entry name" value="Alanine racemase C-terminal domain-like"/>
    <property type="match status" value="1"/>
</dbReference>
<dbReference type="PRINTS" id="PR00992">
    <property type="entry name" value="ALARACEMASE"/>
</dbReference>
<keyword evidence="2 4" id="KW-0663">Pyridoxal phosphate</keyword>
<dbReference type="OrthoDB" id="9801978at2"/>
<dbReference type="InterPro" id="IPR020622">
    <property type="entry name" value="Ala_racemase_pyridoxalP-BS"/>
</dbReference>
<dbReference type="Pfam" id="PF00842">
    <property type="entry name" value="Ala_racemase_C"/>
    <property type="match status" value="1"/>
</dbReference>
<feature type="binding site" evidence="4 6">
    <location>
        <position position="136"/>
    </location>
    <ligand>
        <name>substrate</name>
    </ligand>
</feature>
<feature type="domain" description="Alanine racemase C-terminal" evidence="7">
    <location>
        <begin position="255"/>
        <end position="383"/>
    </location>
</feature>
<dbReference type="Gene3D" id="2.40.37.10">
    <property type="entry name" value="Lyase, Ornithine Decarboxylase, Chain A, domain 1"/>
    <property type="match status" value="1"/>
</dbReference>
<keyword evidence="3 4" id="KW-0413">Isomerase</keyword>
<keyword evidence="9" id="KW-1185">Reference proteome</keyword>
<sequence length="383" mass="43441">MNSTSYIELSREAYQNNLDFLRSYIKKGTRISSVVKGNAYGHGIDDFVPMAESMGIDHFSVNSADEALEVLKARTNPKTEIMIMGFIANEDLSWAIENEISFFVFEFDRVRTAIEIARSTGKKARIHIELETGMNRTGFDQEEITRLIPLIKENRDKLEIEGLCTHYAGAESIANYLRVEEQKRDFKQMAELLAEHDIIPKMKHTCCSAASIRLPDMHEDMVRIGILQYGFWPSREIFIEYLKGKKDKTEPLRRLISWKSSVMSVKKVEMGEFVGYGTTYLAQRDMKIAIVPIGYSHGFSRSLSNTGRVLINGFRVPVVGMVNMNNMAIDVSELEQVKKGDEVTLIGKSGDVEISVASFGELSDQLNYELLTRLPTKIPRIIN</sequence>
<comment type="catalytic activity">
    <reaction evidence="4">
        <text>L-alanine = D-alanine</text>
        <dbReference type="Rhea" id="RHEA:20249"/>
        <dbReference type="ChEBI" id="CHEBI:57416"/>
        <dbReference type="ChEBI" id="CHEBI:57972"/>
        <dbReference type="EC" id="5.1.1.1"/>
    </reaction>
</comment>
<dbReference type="Pfam" id="PF01168">
    <property type="entry name" value="Ala_racemase_N"/>
    <property type="match status" value="1"/>
</dbReference>
<evidence type="ECO:0000256" key="4">
    <source>
        <dbReference type="HAMAP-Rule" id="MF_01201"/>
    </source>
</evidence>
<dbReference type="GO" id="GO:0030632">
    <property type="term" value="P:D-alanine biosynthetic process"/>
    <property type="evidence" value="ECO:0007669"/>
    <property type="project" value="UniProtKB-UniRule"/>
</dbReference>